<organism evidence="2 3">
    <name type="scientific">Peronospora matthiolae</name>
    <dbReference type="NCBI Taxonomy" id="2874970"/>
    <lineage>
        <taxon>Eukaryota</taxon>
        <taxon>Sar</taxon>
        <taxon>Stramenopiles</taxon>
        <taxon>Oomycota</taxon>
        <taxon>Peronosporomycetes</taxon>
        <taxon>Peronosporales</taxon>
        <taxon>Peronosporaceae</taxon>
        <taxon>Peronospora</taxon>
    </lineage>
</organism>
<evidence type="ECO:0000313" key="3">
    <source>
        <dbReference type="Proteomes" id="UP001162060"/>
    </source>
</evidence>
<comment type="caution">
    <text evidence="2">The sequence shown here is derived from an EMBL/GenBank/DDBJ whole genome shotgun (WGS) entry which is preliminary data.</text>
</comment>
<dbReference type="Proteomes" id="UP001162060">
    <property type="component" value="Unassembled WGS sequence"/>
</dbReference>
<accession>A0AAV1V8A5</accession>
<dbReference type="AlphaFoldDB" id="A0AAV1V8A5"/>
<name>A0AAV1V8A5_9STRA</name>
<feature type="region of interest" description="Disordered" evidence="1">
    <location>
        <begin position="29"/>
        <end position="50"/>
    </location>
</feature>
<proteinExistence type="predicted"/>
<sequence length="50" mass="5413">MPRKGSSPQEIPGFGLSTKFEVSGIASVSTLHDPAQVADTFAERKRHTQD</sequence>
<reference evidence="2" key="1">
    <citation type="submission" date="2024-01" db="EMBL/GenBank/DDBJ databases">
        <authorList>
            <person name="Webb A."/>
        </authorList>
    </citation>
    <scope>NUCLEOTIDE SEQUENCE</scope>
    <source>
        <strain evidence="2">Pm1</strain>
    </source>
</reference>
<dbReference type="EMBL" id="CAKLBY020000275">
    <property type="protein sequence ID" value="CAK7942522.1"/>
    <property type="molecule type" value="Genomic_DNA"/>
</dbReference>
<gene>
    <name evidence="2" type="ORF">PM001_LOCUS27672</name>
</gene>
<evidence type="ECO:0000256" key="1">
    <source>
        <dbReference type="SAM" id="MobiDB-lite"/>
    </source>
</evidence>
<evidence type="ECO:0000313" key="2">
    <source>
        <dbReference type="EMBL" id="CAK7942522.1"/>
    </source>
</evidence>
<protein>
    <submittedName>
        <fullName evidence="2">Uncharacterized protein</fullName>
    </submittedName>
</protein>